<gene>
    <name evidence="6" type="ORF">G4D63_19510</name>
</gene>
<comment type="subcellular location">
    <subcellularLocation>
        <location evidence="4">Cytoplasm</location>
    </subcellularLocation>
</comment>
<dbReference type="InterPro" id="IPR006640">
    <property type="entry name" value="SprT-like_domain"/>
</dbReference>
<evidence type="ECO:0000256" key="3">
    <source>
        <dbReference type="ARBA" id="ARBA00022833"/>
    </source>
</evidence>
<comment type="similarity">
    <text evidence="4">Belongs to the SprT family.</text>
</comment>
<dbReference type="Pfam" id="PF10263">
    <property type="entry name" value="SprT-like"/>
    <property type="match status" value="1"/>
</dbReference>
<name>A0A6M0QBZ4_9BACI</name>
<dbReference type="HAMAP" id="MF_00745">
    <property type="entry name" value="SprT_like"/>
    <property type="match status" value="1"/>
</dbReference>
<keyword evidence="3 4" id="KW-0862">Zinc</keyword>
<comment type="caution">
    <text evidence="6">The sequence shown here is derived from an EMBL/GenBank/DDBJ whole genome shotgun (WGS) entry which is preliminary data.</text>
</comment>
<evidence type="ECO:0000256" key="1">
    <source>
        <dbReference type="ARBA" id="ARBA00022490"/>
    </source>
</evidence>
<accession>A0A6M0QBZ4</accession>
<evidence type="ECO:0000256" key="2">
    <source>
        <dbReference type="ARBA" id="ARBA00022723"/>
    </source>
</evidence>
<feature type="domain" description="SprT-like" evidence="5">
    <location>
        <begin position="4"/>
        <end position="150"/>
    </location>
</feature>
<reference evidence="6 7" key="1">
    <citation type="submission" date="2020-02" db="EMBL/GenBank/DDBJ databases">
        <title>Bacillus aquiflavi sp. nov., isolated from yellow water of strong flavor Chinese baijiu in Yibin region of China.</title>
        <authorList>
            <person name="Xie J."/>
        </authorList>
    </citation>
    <scope>NUCLEOTIDE SEQUENCE [LARGE SCALE GENOMIC DNA]</scope>
    <source>
        <strain evidence="6 7">SA4</strain>
    </source>
</reference>
<evidence type="ECO:0000313" key="6">
    <source>
        <dbReference type="EMBL" id="NEY73901.1"/>
    </source>
</evidence>
<dbReference type="EMBL" id="JAAIWM010000010">
    <property type="protein sequence ID" value="NEY73901.1"/>
    <property type="molecule type" value="Genomic_DNA"/>
</dbReference>
<dbReference type="Proteomes" id="UP000481043">
    <property type="component" value="Unassembled WGS sequence"/>
</dbReference>
<dbReference type="InterPro" id="IPR035240">
    <property type="entry name" value="SprT_Zn_ribbon"/>
</dbReference>
<dbReference type="NCBIfam" id="NF003339">
    <property type="entry name" value="PRK04351.1"/>
    <property type="match status" value="1"/>
</dbReference>
<dbReference type="GO" id="GO:0006950">
    <property type="term" value="P:response to stress"/>
    <property type="evidence" value="ECO:0007669"/>
    <property type="project" value="UniProtKB-ARBA"/>
</dbReference>
<evidence type="ECO:0000313" key="7">
    <source>
        <dbReference type="Proteomes" id="UP000481043"/>
    </source>
</evidence>
<dbReference type="RefSeq" id="WP_163181763.1">
    <property type="nucleotide sequence ID" value="NZ_JAAIWM010000010.1"/>
</dbReference>
<dbReference type="InterPro" id="IPR023524">
    <property type="entry name" value="Uncharacterised_SprT-like"/>
</dbReference>
<evidence type="ECO:0000256" key="4">
    <source>
        <dbReference type="HAMAP-Rule" id="MF_00745"/>
    </source>
</evidence>
<dbReference type="SMART" id="SM00731">
    <property type="entry name" value="SprT"/>
    <property type="match status" value="1"/>
</dbReference>
<dbReference type="Pfam" id="PF17283">
    <property type="entry name" value="Zn_ribbon_SprT"/>
    <property type="match status" value="1"/>
</dbReference>
<keyword evidence="1 4" id="KW-0963">Cytoplasm</keyword>
<dbReference type="AlphaFoldDB" id="A0A6M0QBZ4"/>
<organism evidence="6 7">
    <name type="scientific">Bacillus mesophilus</name>
    <dbReference type="NCBI Taxonomy" id="1808955"/>
    <lineage>
        <taxon>Bacteria</taxon>
        <taxon>Bacillati</taxon>
        <taxon>Bacillota</taxon>
        <taxon>Bacilli</taxon>
        <taxon>Bacillales</taxon>
        <taxon>Bacillaceae</taxon>
        <taxon>Bacillus</taxon>
    </lineage>
</organism>
<dbReference type="GO" id="GO:0008270">
    <property type="term" value="F:zinc ion binding"/>
    <property type="evidence" value="ECO:0007669"/>
    <property type="project" value="UniProtKB-UniRule"/>
</dbReference>
<evidence type="ECO:0000259" key="5">
    <source>
        <dbReference type="SMART" id="SM00731"/>
    </source>
</evidence>
<sequence>MTNDELQGLVEEISQTQFHMTFNHQATFNKKLRSTGGRYLLHTHNIEINPRYYEELGIQELIGIVKHELCHYHLHLLGKGYKHRDHDFKQLLKEVDAPRFCSTLQSVENKRQTAQLVYECSKCRQHYTRKRRVNIDRYVCGKCRGKLVLVNNK</sequence>
<comment type="cofactor">
    <cofactor evidence="4">
        <name>Zn(2+)</name>
        <dbReference type="ChEBI" id="CHEBI:29105"/>
    </cofactor>
    <text evidence="4">Binds 1 zinc ion.</text>
</comment>
<feature type="binding site" evidence="4">
    <location>
        <position position="71"/>
    </location>
    <ligand>
        <name>Zn(2+)</name>
        <dbReference type="ChEBI" id="CHEBI:29105"/>
    </ligand>
</feature>
<protein>
    <recommendedName>
        <fullName evidence="4">Protein SprT-like</fullName>
    </recommendedName>
</protein>
<keyword evidence="2 4" id="KW-0479">Metal-binding</keyword>
<feature type="active site" evidence="4">
    <location>
        <position position="68"/>
    </location>
</feature>
<feature type="binding site" evidence="4">
    <location>
        <position position="67"/>
    </location>
    <ligand>
        <name>Zn(2+)</name>
        <dbReference type="ChEBI" id="CHEBI:29105"/>
    </ligand>
</feature>
<dbReference type="GO" id="GO:0005737">
    <property type="term" value="C:cytoplasm"/>
    <property type="evidence" value="ECO:0007669"/>
    <property type="project" value="UniProtKB-SubCell"/>
</dbReference>
<proteinExistence type="inferred from homology"/>
<keyword evidence="7" id="KW-1185">Reference proteome</keyword>